<gene>
    <name evidence="2" type="primary">cinA</name>
    <name evidence="2" type="ORF">CCON33237_0416</name>
</gene>
<evidence type="ECO:0000259" key="1">
    <source>
        <dbReference type="Pfam" id="PF02464"/>
    </source>
</evidence>
<evidence type="ECO:0000313" key="3">
    <source>
        <dbReference type="Proteomes" id="UP000066049"/>
    </source>
</evidence>
<accession>A0A0M3V255</accession>
<dbReference type="SUPFAM" id="SSF142433">
    <property type="entry name" value="CinA-like"/>
    <property type="match status" value="1"/>
</dbReference>
<dbReference type="Pfam" id="PF02464">
    <property type="entry name" value="CinA"/>
    <property type="match status" value="1"/>
</dbReference>
<dbReference type="RefSeq" id="WP_054196191.1">
    <property type="nucleotide sequence ID" value="NZ_CABMKQ010000002.1"/>
</dbReference>
<dbReference type="InterPro" id="IPR008136">
    <property type="entry name" value="CinA_C"/>
</dbReference>
<dbReference type="EMBL" id="CP012541">
    <property type="protein sequence ID" value="ALF47122.1"/>
    <property type="molecule type" value="Genomic_DNA"/>
</dbReference>
<dbReference type="Proteomes" id="UP000066049">
    <property type="component" value="Chromosome"/>
</dbReference>
<dbReference type="NCBIfam" id="TIGR00199">
    <property type="entry name" value="PncC_domain"/>
    <property type="match status" value="1"/>
</dbReference>
<protein>
    <submittedName>
        <fullName evidence="2">Competence/damage-inducible domain protein</fullName>
    </submittedName>
</protein>
<dbReference type="PATRIC" id="fig|199.248.peg.441"/>
<evidence type="ECO:0000313" key="2">
    <source>
        <dbReference type="EMBL" id="ALF47122.1"/>
    </source>
</evidence>
<dbReference type="KEGG" id="ccoc:CCON33237_0416"/>
<proteinExistence type="predicted"/>
<dbReference type="AlphaFoldDB" id="A0A0M3V255"/>
<organism evidence="2 3">
    <name type="scientific">Campylobacter concisus</name>
    <dbReference type="NCBI Taxonomy" id="199"/>
    <lineage>
        <taxon>Bacteria</taxon>
        <taxon>Pseudomonadati</taxon>
        <taxon>Campylobacterota</taxon>
        <taxon>Epsilonproteobacteria</taxon>
        <taxon>Campylobacterales</taxon>
        <taxon>Campylobacteraceae</taxon>
        <taxon>Campylobacter</taxon>
    </lineage>
</organism>
<feature type="domain" description="CinA C-terminal" evidence="1">
    <location>
        <begin position="207"/>
        <end position="357"/>
    </location>
</feature>
<reference evidence="3" key="1">
    <citation type="submission" date="2015-08" db="EMBL/GenBank/DDBJ databases">
        <title>Comparative genomics of the Campylobacter concisus group.</title>
        <authorList>
            <person name="Miller W.G."/>
            <person name="Yee E."/>
            <person name="Chapman M.H."/>
            <person name="Huynh S."/>
            <person name="Bono J.L."/>
            <person name="On S.L.W."/>
            <person name="St Leger J."/>
            <person name="Foster G."/>
            <person name="Parker C.T."/>
        </authorList>
    </citation>
    <scope>NUCLEOTIDE SEQUENCE [LARGE SCALE GENOMIC DNA]</scope>
    <source>
        <strain evidence="3">ATCC 33237</strain>
    </source>
</reference>
<dbReference type="Gene3D" id="3.90.950.20">
    <property type="entry name" value="CinA-like"/>
    <property type="match status" value="1"/>
</dbReference>
<sequence>MRQSILIIGEDLEINREFLNYIFQSYEDHFGELGVVSFAPKNSKELPFIIENLSKDYDFVSIFGSDENFAIAAKIVATLTGGSLELKDSTTLALKDSLDYSKNSFLISLNNAKINLIKANPNEELGEFLTEYEPDFSYFHLIDIDADSAKILMLPLAKTYEVDITLTQILPNLILVRAKSNKFGQIESFLQGVKTLFSQKFILQKDVIKFVAKRLMQKGLKISFAESCTAGLAAAKFARYGGVSASFDGSLVTYANHIKHEWLGVEDEILDTYGAVSEPCVKEMVKGTLSTTNADFALAISGIAGPGGGTASKPVGTVYVAAGDRNGNIEVERLLLKGDRNYVREQSVLSAYLCLLRLKSEIFFA</sequence>
<dbReference type="GeneID" id="28662086"/>
<name>A0A0M3V255_9BACT</name>
<dbReference type="InterPro" id="IPR036653">
    <property type="entry name" value="CinA-like_C"/>
</dbReference>